<sequence>MNSTFGEAAATLQFGIVVEIAEATCRAKVRLPALDNLITHWLPVLVPKTCRDKHYFMPDVGEHVALMLDSRGEDGCILGALYSSADVTPCSGVEKHHIAFDDGTTVEYDRDSHVLSVNAVGPITIEAAGPVLVRTPKATIDAPETRVTGHLTVEKGMTVTGGGGAAASITGDIEVQGDIHVDGSVDASGTILDASGNSNHHSH</sequence>
<dbReference type="eggNOG" id="COG4540">
    <property type="taxonomic scope" value="Bacteria"/>
</dbReference>
<dbReference type="EMBL" id="ATHI01000003">
    <property type="protein sequence ID" value="EPR35607.1"/>
    <property type="molecule type" value="Genomic_DNA"/>
</dbReference>
<evidence type="ECO:0000259" key="1">
    <source>
        <dbReference type="Pfam" id="PF04717"/>
    </source>
</evidence>
<dbReference type="Gene3D" id="2.40.50.230">
    <property type="entry name" value="Gp5 N-terminal domain"/>
    <property type="match status" value="1"/>
</dbReference>
<dbReference type="STRING" id="1121439.dsat_1948"/>
<dbReference type="Proteomes" id="UP000014975">
    <property type="component" value="Unassembled WGS sequence"/>
</dbReference>
<reference evidence="2 3" key="1">
    <citation type="journal article" date="2013" name="Genome Announc.">
        <title>Draft genome sequences for three mercury-methylating, sulfate-reducing bacteria.</title>
        <authorList>
            <person name="Brown S.D."/>
            <person name="Hurt R.A.Jr."/>
            <person name="Gilmour C.C."/>
            <person name="Elias D.A."/>
        </authorList>
    </citation>
    <scope>NUCLEOTIDE SEQUENCE [LARGE SCALE GENOMIC DNA]</scope>
    <source>
        <strain evidence="2 3">DSM 16529</strain>
    </source>
</reference>
<feature type="domain" description="Gp5/Type VI secretion system Vgr protein OB-fold" evidence="1">
    <location>
        <begin position="15"/>
        <end position="82"/>
    </location>
</feature>
<accession>S7TEI5</accession>
<comment type="caution">
    <text evidence="2">The sequence shown here is derived from an EMBL/GenBank/DDBJ whole genome shotgun (WGS) entry which is preliminary data.</text>
</comment>
<dbReference type="InterPro" id="IPR006531">
    <property type="entry name" value="Gp5/Vgr_OB"/>
</dbReference>
<proteinExistence type="predicted"/>
<protein>
    <submittedName>
        <fullName evidence="2">Phage baseplate assembly protein V</fullName>
    </submittedName>
</protein>
<dbReference type="Pfam" id="PF04717">
    <property type="entry name" value="Phage_base_V"/>
    <property type="match status" value="1"/>
</dbReference>
<organism evidence="2 3">
    <name type="scientific">Alkalidesulfovibrio alkalitolerans DSM 16529</name>
    <dbReference type="NCBI Taxonomy" id="1121439"/>
    <lineage>
        <taxon>Bacteria</taxon>
        <taxon>Pseudomonadati</taxon>
        <taxon>Thermodesulfobacteriota</taxon>
        <taxon>Desulfovibrionia</taxon>
        <taxon>Desulfovibrionales</taxon>
        <taxon>Desulfovibrionaceae</taxon>
        <taxon>Alkalidesulfovibrio</taxon>
    </lineage>
</organism>
<evidence type="ECO:0000313" key="3">
    <source>
        <dbReference type="Proteomes" id="UP000014975"/>
    </source>
</evidence>
<dbReference type="AlphaFoldDB" id="S7TEI5"/>
<dbReference type="OrthoDB" id="4931325at2"/>
<dbReference type="InterPro" id="IPR013046">
    <property type="entry name" value="GpV/Gp45"/>
</dbReference>
<dbReference type="RefSeq" id="WP_020885834.1">
    <property type="nucleotide sequence ID" value="NZ_ATHI01000003.1"/>
</dbReference>
<evidence type="ECO:0000313" key="2">
    <source>
        <dbReference type="EMBL" id="EPR35607.1"/>
    </source>
</evidence>
<dbReference type="NCBIfam" id="TIGR01644">
    <property type="entry name" value="phage_P2_V"/>
    <property type="match status" value="1"/>
</dbReference>
<name>S7TEI5_9BACT</name>
<keyword evidence="3" id="KW-1185">Reference proteome</keyword>
<dbReference type="InterPro" id="IPR037026">
    <property type="entry name" value="Vgr_OB-fold_dom_sf"/>
</dbReference>
<dbReference type="Gene3D" id="6.20.150.10">
    <property type="match status" value="1"/>
</dbReference>
<gene>
    <name evidence="2" type="ORF">dsat_1948</name>
</gene>